<accession>A0ABV6YMD3</accession>
<sequence length="403" mass="44557">MMTRDRSRCALLVLLVLLVATTIVRADGVSDDKLIEKPELALFPLPIPPGDKGDQLKAEIRKLLEPEKLNGYYQRLKEGPAPFLAPLNLNFTALQLQDGGPAVLAVDYDWQTTLQQNTVGASGGSLTHLKGTIKAKGTAAAQPDMNPRNLIESSFNVHLQRSTGGVLQTRTPAEQRAYIADVINPLIEDLSELSTDSLLASPKLAAFLNAISSQMSTQWFWDLSAHAGLEADQRFERKQWVYGLQLGLAMRVWNRQSMAVKWNLADWPLALVRRLTGASTSFEPVGSAFPSIIVGIDQVDPDEAEAELRGEHGTYGRWKVELLYKSPLANMDGEDIFLEMGWRYFKEIAAADGIRNAGMDEYSYFVATLATPSGVYASFSDGKLPMNQSEDQVYELGFKAKFR</sequence>
<evidence type="ECO:0000313" key="2">
    <source>
        <dbReference type="EMBL" id="MFC1573316.1"/>
    </source>
</evidence>
<evidence type="ECO:0000256" key="1">
    <source>
        <dbReference type="SAM" id="SignalP"/>
    </source>
</evidence>
<feature type="chain" id="PRO_5046870218" evidence="1">
    <location>
        <begin position="27"/>
        <end position="403"/>
    </location>
</feature>
<keyword evidence="1" id="KW-0732">Signal</keyword>
<dbReference type="EMBL" id="JBHPKH010000122">
    <property type="protein sequence ID" value="MFC1573316.1"/>
    <property type="molecule type" value="Genomic_DNA"/>
</dbReference>
<evidence type="ECO:0000313" key="3">
    <source>
        <dbReference type="Proteomes" id="UP001593833"/>
    </source>
</evidence>
<proteinExistence type="predicted"/>
<protein>
    <submittedName>
        <fullName evidence="2">Uncharacterized protein</fullName>
    </submittedName>
</protein>
<feature type="signal peptide" evidence="1">
    <location>
        <begin position="1"/>
        <end position="26"/>
    </location>
</feature>
<reference evidence="2 3" key="1">
    <citation type="submission" date="2024-09" db="EMBL/GenBank/DDBJ databases">
        <authorList>
            <person name="D'Angelo T."/>
        </authorList>
    </citation>
    <scope>NUCLEOTIDE SEQUENCE [LARGE SCALE GENOMIC DNA]</scope>
    <source>
        <strain evidence="2">SAG AM-320-E07</strain>
    </source>
</reference>
<organism evidence="2 3">
    <name type="scientific">Eiseniibacteriota bacterium</name>
    <dbReference type="NCBI Taxonomy" id="2212470"/>
    <lineage>
        <taxon>Bacteria</taxon>
        <taxon>Candidatus Eiseniibacteriota</taxon>
    </lineage>
</organism>
<name>A0ABV6YMD3_UNCEI</name>
<comment type="caution">
    <text evidence="2">The sequence shown here is derived from an EMBL/GenBank/DDBJ whole genome shotgun (WGS) entry which is preliminary data.</text>
</comment>
<dbReference type="Proteomes" id="UP001593833">
    <property type="component" value="Unassembled WGS sequence"/>
</dbReference>
<gene>
    <name evidence="2" type="ORF">ACFL6M_06925</name>
</gene>
<keyword evidence="3" id="KW-1185">Reference proteome</keyword>